<dbReference type="PANTHER" id="PTHR14942">
    <property type="entry name" value="U11/U12 SMALL NUCLEAR RIBONUCLEOPROTEIN 25 KDA PROTEIN"/>
    <property type="match status" value="1"/>
</dbReference>
<dbReference type="eggNOG" id="ENOG502RXSI">
    <property type="taxonomic scope" value="Eukaryota"/>
</dbReference>
<proteinExistence type="predicted"/>
<dbReference type="InterPro" id="IPR040610">
    <property type="entry name" value="SNRNP25_ubiquitin"/>
</dbReference>
<dbReference type="EMBL" id="KI397142">
    <property type="protein sequence ID" value="ERM96288.1"/>
    <property type="molecule type" value="Genomic_DNA"/>
</dbReference>
<dbReference type="GO" id="GO:0000398">
    <property type="term" value="P:mRNA splicing, via spliceosome"/>
    <property type="evidence" value="ECO:0007669"/>
    <property type="project" value="InterPro"/>
</dbReference>
<evidence type="ECO:0000313" key="3">
    <source>
        <dbReference type="Proteomes" id="UP000017836"/>
    </source>
</evidence>
<gene>
    <name evidence="2" type="ORF">AMTR_s00001p00174360</name>
</gene>
<dbReference type="Gene3D" id="3.10.20.90">
    <property type="entry name" value="Phosphatidylinositol 3-kinase Catalytic Subunit, Chain A, domain 1"/>
    <property type="match status" value="1"/>
</dbReference>
<dbReference type="PANTHER" id="PTHR14942:SF0">
    <property type="entry name" value="U11_U12 SMALL NUCLEAR RIBONUCLEOPROTEIN 25 KDA PROTEIN"/>
    <property type="match status" value="1"/>
</dbReference>
<dbReference type="InterPro" id="IPR039690">
    <property type="entry name" value="SNRNP25"/>
</dbReference>
<dbReference type="Proteomes" id="UP000017836">
    <property type="component" value="Unassembled WGS sequence"/>
</dbReference>
<evidence type="ECO:0000259" key="1">
    <source>
        <dbReference type="Pfam" id="PF18036"/>
    </source>
</evidence>
<dbReference type="Gramene" id="ERM96288">
    <property type="protein sequence ID" value="ERM96288"/>
    <property type="gene ID" value="AMTR_s00001p00174360"/>
</dbReference>
<evidence type="ECO:0000313" key="2">
    <source>
        <dbReference type="EMBL" id="ERM96288.1"/>
    </source>
</evidence>
<protein>
    <recommendedName>
        <fullName evidence="1">SNRNP25 ubiquitin-like domain-containing protein</fullName>
    </recommendedName>
</protein>
<dbReference type="Pfam" id="PF18036">
    <property type="entry name" value="Ubiquitin_4"/>
    <property type="match status" value="1"/>
</dbReference>
<feature type="domain" description="SNRNP25 ubiquitin-like" evidence="1">
    <location>
        <begin position="58"/>
        <end position="144"/>
    </location>
</feature>
<accession>W1NL93</accession>
<dbReference type="InterPro" id="IPR029071">
    <property type="entry name" value="Ubiquitin-like_domsf"/>
</dbReference>
<dbReference type="STRING" id="13333.W1NL93"/>
<keyword evidence="3" id="KW-1185">Reference proteome</keyword>
<dbReference type="SUPFAM" id="SSF54236">
    <property type="entry name" value="Ubiquitin-like"/>
    <property type="match status" value="1"/>
</dbReference>
<sequence length="219" mass="25215">MSSKGEDIGGYGASKAKKARLQSMLNALLDDPILRDVPKDPTLNDVDTLISLEMGSAMKIIVVKMDNTSFDVAVMNTATLKDLKLAIVKKTNEMEQGQMGHRHISWRHVWSNFCLSHHNEKLLDDNSILHDFGVRNNSQYSSKKYIVIIYLKLNEHYFAKARVYDHYIAKLFQHKELRTTMDDQHKRHCVGFLWTCLLLSYDLLIMLEIKGSSDHHLKI</sequence>
<organism evidence="2 3">
    <name type="scientific">Amborella trichopoda</name>
    <dbReference type="NCBI Taxonomy" id="13333"/>
    <lineage>
        <taxon>Eukaryota</taxon>
        <taxon>Viridiplantae</taxon>
        <taxon>Streptophyta</taxon>
        <taxon>Embryophyta</taxon>
        <taxon>Tracheophyta</taxon>
        <taxon>Spermatophyta</taxon>
        <taxon>Magnoliopsida</taxon>
        <taxon>Amborellales</taxon>
        <taxon>Amborellaceae</taxon>
        <taxon>Amborella</taxon>
    </lineage>
</organism>
<dbReference type="HOGENOM" id="CLU_1263082_0_0_1"/>
<name>W1NL93_AMBTC</name>
<dbReference type="CDD" id="cd17058">
    <property type="entry name" value="Ubl_SNRNP25"/>
    <property type="match status" value="1"/>
</dbReference>
<dbReference type="AlphaFoldDB" id="W1NL93"/>
<reference evidence="3" key="1">
    <citation type="journal article" date="2013" name="Science">
        <title>The Amborella genome and the evolution of flowering plants.</title>
        <authorList>
            <consortium name="Amborella Genome Project"/>
        </authorList>
    </citation>
    <scope>NUCLEOTIDE SEQUENCE [LARGE SCALE GENOMIC DNA]</scope>
</reference>